<feature type="compositionally biased region" description="Pro residues" evidence="1">
    <location>
        <begin position="98"/>
        <end position="109"/>
    </location>
</feature>
<keyword evidence="4" id="KW-1185">Reference proteome</keyword>
<organism evidence="3 4">
    <name type="scientific">Streptomyces roseoviridis</name>
    <dbReference type="NCBI Taxonomy" id="67361"/>
    <lineage>
        <taxon>Bacteria</taxon>
        <taxon>Bacillati</taxon>
        <taxon>Actinomycetota</taxon>
        <taxon>Actinomycetes</taxon>
        <taxon>Kitasatosporales</taxon>
        <taxon>Streptomycetaceae</taxon>
        <taxon>Streptomyces</taxon>
    </lineage>
</organism>
<dbReference type="RefSeq" id="WP_345486736.1">
    <property type="nucleotide sequence ID" value="NZ_BAAAWU010000001.1"/>
</dbReference>
<dbReference type="Proteomes" id="UP001589716">
    <property type="component" value="Unassembled WGS sequence"/>
</dbReference>
<name>A0ABV5QL57_9ACTN</name>
<accession>A0ABV5QL57</accession>
<evidence type="ECO:0000313" key="4">
    <source>
        <dbReference type="Proteomes" id="UP001589716"/>
    </source>
</evidence>
<feature type="region of interest" description="Disordered" evidence="1">
    <location>
        <begin position="33"/>
        <end position="117"/>
    </location>
</feature>
<reference evidence="3 4" key="1">
    <citation type="submission" date="2024-09" db="EMBL/GenBank/DDBJ databases">
        <authorList>
            <person name="Sun Q."/>
            <person name="Mori K."/>
        </authorList>
    </citation>
    <scope>NUCLEOTIDE SEQUENCE [LARGE SCALE GENOMIC DNA]</scope>
    <source>
        <strain evidence="3 4">JCM 4414</strain>
    </source>
</reference>
<feature type="compositionally biased region" description="Low complexity" evidence="1">
    <location>
        <begin position="33"/>
        <end position="46"/>
    </location>
</feature>
<evidence type="ECO:0008006" key="5">
    <source>
        <dbReference type="Google" id="ProtNLM"/>
    </source>
</evidence>
<evidence type="ECO:0000313" key="3">
    <source>
        <dbReference type="EMBL" id="MFB9554109.1"/>
    </source>
</evidence>
<evidence type="ECO:0000256" key="2">
    <source>
        <dbReference type="SAM" id="SignalP"/>
    </source>
</evidence>
<dbReference type="EMBL" id="JBHMCT010000007">
    <property type="protein sequence ID" value="MFB9554109.1"/>
    <property type="molecule type" value="Genomic_DNA"/>
</dbReference>
<feature type="chain" id="PRO_5045376120" description="Secreted protein" evidence="2">
    <location>
        <begin position="29"/>
        <end position="117"/>
    </location>
</feature>
<proteinExistence type="predicted"/>
<keyword evidence="2" id="KW-0732">Signal</keyword>
<sequence length="117" mass="11334">MSRTARALAAFAALAGLVLGLVVCGAAAAVPAGKTQAAAPGPAHPGCGEGHGGDEGAAGPAVPPRSHGFAELLPVPAADRAPWGGWGGDQAVRETAPGPSPPERVPPSPVELSVLRV</sequence>
<protein>
    <recommendedName>
        <fullName evidence="5">Secreted protein</fullName>
    </recommendedName>
</protein>
<feature type="signal peptide" evidence="2">
    <location>
        <begin position="1"/>
        <end position="28"/>
    </location>
</feature>
<evidence type="ECO:0000256" key="1">
    <source>
        <dbReference type="SAM" id="MobiDB-lite"/>
    </source>
</evidence>
<gene>
    <name evidence="3" type="ORF">ACFFTP_07825</name>
</gene>
<comment type="caution">
    <text evidence="3">The sequence shown here is derived from an EMBL/GenBank/DDBJ whole genome shotgun (WGS) entry which is preliminary data.</text>
</comment>